<name>A0A6I0V8H1_BIFAD</name>
<evidence type="ECO:0000313" key="1">
    <source>
        <dbReference type="EMBL" id="KAB6028223.1"/>
    </source>
</evidence>
<gene>
    <name evidence="1" type="ORF">GA542_10215</name>
</gene>
<accession>A0A6I0V8H1</accession>
<comment type="caution">
    <text evidence="1">The sequence shown here is derived from an EMBL/GenBank/DDBJ whole genome shotgun (WGS) entry which is preliminary data.</text>
</comment>
<sequence length="94" mass="10899">MEVTRIHIEGIVKGLGINGVRETFIDTTDPIDLTKPFFAVTGVKNVSEYAWKHYCDGDYDLVECWDRTAIENPRKYVISTAHISFVEYWEREQA</sequence>
<organism evidence="1 2">
    <name type="scientific">Bifidobacterium adolescentis</name>
    <dbReference type="NCBI Taxonomy" id="1680"/>
    <lineage>
        <taxon>Bacteria</taxon>
        <taxon>Bacillati</taxon>
        <taxon>Actinomycetota</taxon>
        <taxon>Actinomycetes</taxon>
        <taxon>Bifidobacteriales</taxon>
        <taxon>Bifidobacteriaceae</taxon>
        <taxon>Bifidobacterium</taxon>
    </lineage>
</organism>
<protein>
    <submittedName>
        <fullName evidence="1">Uncharacterized protein</fullName>
    </submittedName>
</protein>
<evidence type="ECO:0000313" key="2">
    <source>
        <dbReference type="Proteomes" id="UP000470926"/>
    </source>
</evidence>
<reference evidence="1 2" key="1">
    <citation type="journal article" date="2019" name="Nat. Med.">
        <title>A library of human gut bacterial isolates paired with longitudinal multiomics data enables mechanistic microbiome research.</title>
        <authorList>
            <person name="Poyet M."/>
            <person name="Groussin M."/>
            <person name="Gibbons S.M."/>
            <person name="Avila-Pacheco J."/>
            <person name="Jiang X."/>
            <person name="Kearney S.M."/>
            <person name="Perrotta A.R."/>
            <person name="Berdy B."/>
            <person name="Zhao S."/>
            <person name="Lieberman T.D."/>
            <person name="Swanson P.K."/>
            <person name="Smith M."/>
            <person name="Roesemann S."/>
            <person name="Alexander J.E."/>
            <person name="Rich S.A."/>
            <person name="Livny J."/>
            <person name="Vlamakis H."/>
            <person name="Clish C."/>
            <person name="Bullock K."/>
            <person name="Deik A."/>
            <person name="Scott J."/>
            <person name="Pierce K.A."/>
            <person name="Xavier R.J."/>
            <person name="Alm E.J."/>
        </authorList>
    </citation>
    <scope>NUCLEOTIDE SEQUENCE [LARGE SCALE GENOMIC DNA]</scope>
    <source>
        <strain evidence="1 2">BIOML-A26</strain>
    </source>
</reference>
<proteinExistence type="predicted"/>
<dbReference type="AlphaFoldDB" id="A0A6I0V8H1"/>
<dbReference type="EMBL" id="WDFR01000010">
    <property type="protein sequence ID" value="KAB6028223.1"/>
    <property type="molecule type" value="Genomic_DNA"/>
</dbReference>
<dbReference type="Proteomes" id="UP000470926">
    <property type="component" value="Unassembled WGS sequence"/>
</dbReference>